<dbReference type="InterPro" id="IPR009937">
    <property type="entry name" value="Phage_holin_3_6"/>
</dbReference>
<gene>
    <name evidence="2" type="ORF">IE4872_CH02982</name>
</gene>
<organism evidence="2 3">
    <name type="scientific">Rhizobium gallicum</name>
    <dbReference type="NCBI Taxonomy" id="56730"/>
    <lineage>
        <taxon>Bacteria</taxon>
        <taxon>Pseudomonadati</taxon>
        <taxon>Pseudomonadota</taxon>
        <taxon>Alphaproteobacteria</taxon>
        <taxon>Hyphomicrobiales</taxon>
        <taxon>Rhizobiaceae</taxon>
        <taxon>Rhizobium/Agrobacterium group</taxon>
        <taxon>Rhizobium</taxon>
    </lineage>
</organism>
<evidence type="ECO:0000256" key="1">
    <source>
        <dbReference type="SAM" id="Phobius"/>
    </source>
</evidence>
<feature type="transmembrane region" description="Helical" evidence="1">
    <location>
        <begin position="49"/>
        <end position="76"/>
    </location>
</feature>
<evidence type="ECO:0000313" key="3">
    <source>
        <dbReference type="Proteomes" id="UP000184749"/>
    </source>
</evidence>
<name>A0A1L5NL24_9HYPH</name>
<feature type="transmembrane region" description="Helical" evidence="1">
    <location>
        <begin position="88"/>
        <end position="106"/>
    </location>
</feature>
<dbReference type="AlphaFoldDB" id="A0A1L5NL24"/>
<accession>A0A1L5NL24</accession>
<evidence type="ECO:0008006" key="4">
    <source>
        <dbReference type="Google" id="ProtNLM"/>
    </source>
</evidence>
<keyword evidence="1" id="KW-0472">Membrane</keyword>
<dbReference type="RefSeq" id="WP_074069205.1">
    <property type="nucleotide sequence ID" value="NZ_CP017101.1"/>
</dbReference>
<dbReference type="Proteomes" id="UP000184749">
    <property type="component" value="Chromosome"/>
</dbReference>
<dbReference type="Pfam" id="PF07332">
    <property type="entry name" value="Phage_holin_3_6"/>
    <property type="match status" value="1"/>
</dbReference>
<dbReference type="STRING" id="56730.IE4872_CH02982"/>
<dbReference type="OrthoDB" id="8371646at2"/>
<reference evidence="2 3" key="1">
    <citation type="submission" date="2016-09" db="EMBL/GenBank/DDBJ databases">
        <title>The complete genome sequences of Rhizobium gallicum, symbiovars gallicum and phaseoli, symbionts associated to common bean (Phaseolus vulgaris).</title>
        <authorList>
            <person name="Bustos P."/>
            <person name="Santamaria R.I."/>
            <person name="Perez-Carrascal O.M."/>
            <person name="Juarez S."/>
            <person name="Lozano L."/>
            <person name="Martinez-Flores I."/>
            <person name="Martinez-Romero E."/>
            <person name="Cevallos M."/>
            <person name="Romero D."/>
            <person name="Davila G."/>
            <person name="Gonzalez V."/>
        </authorList>
    </citation>
    <scope>NUCLEOTIDE SEQUENCE [LARGE SCALE GENOMIC DNA]</scope>
    <source>
        <strain evidence="2 3">IE4872</strain>
    </source>
</reference>
<protein>
    <recommendedName>
        <fullName evidence="4">Nutrient deprivation-induced protein</fullName>
    </recommendedName>
</protein>
<keyword evidence="1" id="KW-0812">Transmembrane</keyword>
<dbReference type="EMBL" id="CP017101">
    <property type="protein sequence ID" value="APO68584.1"/>
    <property type="molecule type" value="Genomic_DNA"/>
</dbReference>
<proteinExistence type="predicted"/>
<sequence>MAKESDNAPLSELVGGLVSDVSGLLRKEIDLAKTEASEKVSKALSGVEVLVIGMVLAIGAVGVLLSALVSGLAAFLVTQGFTQTSSQALSALIVGFLIAGIAWVLVSKGLATLRGANLKLDRTAASLRRDAEVVKEKI</sequence>
<evidence type="ECO:0000313" key="2">
    <source>
        <dbReference type="EMBL" id="APO68584.1"/>
    </source>
</evidence>
<keyword evidence="1" id="KW-1133">Transmembrane helix</keyword>